<gene>
    <name evidence="7" type="ORF">BDA99DRAFT_500913</name>
</gene>
<dbReference type="GO" id="GO:0005634">
    <property type="term" value="C:nucleus"/>
    <property type="evidence" value="ECO:0007669"/>
    <property type="project" value="TreeGrafter"/>
</dbReference>
<evidence type="ECO:0000256" key="5">
    <source>
        <dbReference type="SAM" id="MobiDB-lite"/>
    </source>
</evidence>
<keyword evidence="7" id="KW-0418">Kinase</keyword>
<protein>
    <submittedName>
        <fullName evidence="7">Kinase-like domain-containing protein</fullName>
    </submittedName>
</protein>
<dbReference type="InterPro" id="IPR017441">
    <property type="entry name" value="Protein_kinase_ATP_BS"/>
</dbReference>
<dbReference type="PANTHER" id="PTHR44167">
    <property type="entry name" value="OVARIAN-SPECIFIC SERINE/THREONINE-PROTEIN KINASE LOK-RELATED"/>
    <property type="match status" value="1"/>
</dbReference>
<dbReference type="InterPro" id="IPR000719">
    <property type="entry name" value="Prot_kinase_dom"/>
</dbReference>
<dbReference type="Proteomes" id="UP001209540">
    <property type="component" value="Unassembled WGS sequence"/>
</dbReference>
<sequence>MVHSHTTSFRLGTRINNLEIVNVLGEGAYGQVYLAKQLDSTTPKLYAIKSLRQSKLDDRQRAFQRTEIGLHARLSGHPHIIPLERVIREPEWTHVVLEYGPEGDLFSAITERDLYVGNHALIRHVFLQLLDAVSYCHNNGVYHRDLKPENVLVFDKGRTVKLADFGLATTEPITNDYGCGSTFYFSPECQGDLNRKNGSNQRRVGYATAPNDIWSLGVILINMAAGRNPWRQASLNDDTFCAYLADPNFLLKILPISRELNHILKRIFCIDPLRRIGLDELKERIQKCKYFTRTAQVEQLELQQDLERESLGLHLRLNHPRHGSTHGTKQQKHSVKQKVVLPPSPPATPRSDRSRSSLTTTCSWQQQQQQPRLTTPPSSRTTSNKSKIPSRAATPDEATLSTTFEKGKSEEEKDDLVPTMLALTV</sequence>
<dbReference type="PROSITE" id="PS50011">
    <property type="entry name" value="PROTEIN_KINASE_DOM"/>
    <property type="match status" value="1"/>
</dbReference>
<reference evidence="7" key="2">
    <citation type="submission" date="2023-02" db="EMBL/GenBank/DDBJ databases">
        <authorList>
            <consortium name="DOE Joint Genome Institute"/>
            <person name="Mondo S.J."/>
            <person name="Chang Y."/>
            <person name="Wang Y."/>
            <person name="Ahrendt S."/>
            <person name="Andreopoulos W."/>
            <person name="Barry K."/>
            <person name="Beard J."/>
            <person name="Benny G.L."/>
            <person name="Blankenship S."/>
            <person name="Bonito G."/>
            <person name="Cuomo C."/>
            <person name="Desiro A."/>
            <person name="Gervers K.A."/>
            <person name="Hundley H."/>
            <person name="Kuo A."/>
            <person name="LaButti K."/>
            <person name="Lang B.F."/>
            <person name="Lipzen A."/>
            <person name="O'Donnell K."/>
            <person name="Pangilinan J."/>
            <person name="Reynolds N."/>
            <person name="Sandor L."/>
            <person name="Smith M.W."/>
            <person name="Tsang A."/>
            <person name="Grigoriev I.V."/>
            <person name="Stajich J.E."/>
            <person name="Spatafora J.W."/>
        </authorList>
    </citation>
    <scope>NUCLEOTIDE SEQUENCE</scope>
    <source>
        <strain evidence="7">RSA 2281</strain>
    </source>
</reference>
<evidence type="ECO:0000259" key="6">
    <source>
        <dbReference type="PROSITE" id="PS50011"/>
    </source>
</evidence>
<comment type="similarity">
    <text evidence="4">Belongs to the protein kinase superfamily.</text>
</comment>
<dbReference type="GO" id="GO:0044773">
    <property type="term" value="P:mitotic DNA damage checkpoint signaling"/>
    <property type="evidence" value="ECO:0007669"/>
    <property type="project" value="TreeGrafter"/>
</dbReference>
<evidence type="ECO:0000256" key="4">
    <source>
        <dbReference type="RuleBase" id="RU000304"/>
    </source>
</evidence>
<name>A0AAD5KIA9_9FUNG</name>
<dbReference type="InterPro" id="IPR008271">
    <property type="entry name" value="Ser/Thr_kinase_AS"/>
</dbReference>
<dbReference type="PANTHER" id="PTHR44167:SF24">
    <property type="entry name" value="SERINE_THREONINE-PROTEIN KINASE CHK2"/>
    <property type="match status" value="1"/>
</dbReference>
<feature type="domain" description="Protein kinase" evidence="6">
    <location>
        <begin position="18"/>
        <end position="291"/>
    </location>
</feature>
<dbReference type="AlphaFoldDB" id="A0AAD5KIA9"/>
<feature type="region of interest" description="Disordered" evidence="5">
    <location>
        <begin position="317"/>
        <end position="425"/>
    </location>
</feature>
<feature type="compositionally biased region" description="Low complexity" evidence="5">
    <location>
        <begin position="356"/>
        <end position="383"/>
    </location>
</feature>
<dbReference type="PROSITE" id="PS00107">
    <property type="entry name" value="PROTEIN_KINASE_ATP"/>
    <property type="match status" value="1"/>
</dbReference>
<organism evidence="7 8">
    <name type="scientific">Phascolomyces articulosus</name>
    <dbReference type="NCBI Taxonomy" id="60185"/>
    <lineage>
        <taxon>Eukaryota</taxon>
        <taxon>Fungi</taxon>
        <taxon>Fungi incertae sedis</taxon>
        <taxon>Mucoromycota</taxon>
        <taxon>Mucoromycotina</taxon>
        <taxon>Mucoromycetes</taxon>
        <taxon>Mucorales</taxon>
        <taxon>Lichtheimiaceae</taxon>
        <taxon>Phascolomyces</taxon>
    </lineage>
</organism>
<keyword evidence="8" id="KW-1185">Reference proteome</keyword>
<keyword evidence="4" id="KW-0723">Serine/threonine-protein kinase</keyword>
<dbReference type="SMART" id="SM00220">
    <property type="entry name" value="S_TKc"/>
    <property type="match status" value="1"/>
</dbReference>
<keyword evidence="2 3" id="KW-0067">ATP-binding</keyword>
<evidence type="ECO:0000256" key="2">
    <source>
        <dbReference type="ARBA" id="ARBA00022840"/>
    </source>
</evidence>
<dbReference type="GO" id="GO:0004674">
    <property type="term" value="F:protein serine/threonine kinase activity"/>
    <property type="evidence" value="ECO:0007669"/>
    <property type="project" value="UniProtKB-KW"/>
</dbReference>
<dbReference type="Gene3D" id="1.10.510.10">
    <property type="entry name" value="Transferase(Phosphotransferase) domain 1"/>
    <property type="match status" value="1"/>
</dbReference>
<keyword evidence="1 3" id="KW-0547">Nucleotide-binding</keyword>
<dbReference type="Pfam" id="PF00069">
    <property type="entry name" value="Pkinase"/>
    <property type="match status" value="1"/>
</dbReference>
<dbReference type="PROSITE" id="PS00108">
    <property type="entry name" value="PROTEIN_KINASE_ST"/>
    <property type="match status" value="1"/>
</dbReference>
<evidence type="ECO:0000313" key="8">
    <source>
        <dbReference type="Proteomes" id="UP001209540"/>
    </source>
</evidence>
<dbReference type="GO" id="GO:0005524">
    <property type="term" value="F:ATP binding"/>
    <property type="evidence" value="ECO:0007669"/>
    <property type="project" value="UniProtKB-UniRule"/>
</dbReference>
<comment type="caution">
    <text evidence="7">The sequence shown here is derived from an EMBL/GenBank/DDBJ whole genome shotgun (WGS) entry which is preliminary data.</text>
</comment>
<accession>A0AAD5KIA9</accession>
<feature type="binding site" evidence="3">
    <location>
        <position position="49"/>
    </location>
    <ligand>
        <name>ATP</name>
        <dbReference type="ChEBI" id="CHEBI:30616"/>
    </ligand>
</feature>
<evidence type="ECO:0000256" key="1">
    <source>
        <dbReference type="ARBA" id="ARBA00022741"/>
    </source>
</evidence>
<evidence type="ECO:0000313" key="7">
    <source>
        <dbReference type="EMBL" id="KAI9271761.1"/>
    </source>
</evidence>
<proteinExistence type="inferred from homology"/>
<keyword evidence="7" id="KW-0808">Transferase</keyword>
<dbReference type="InterPro" id="IPR011009">
    <property type="entry name" value="Kinase-like_dom_sf"/>
</dbReference>
<evidence type="ECO:0000256" key="3">
    <source>
        <dbReference type="PROSITE-ProRule" id="PRU10141"/>
    </source>
</evidence>
<dbReference type="EMBL" id="JAIXMP010000006">
    <property type="protein sequence ID" value="KAI9271761.1"/>
    <property type="molecule type" value="Genomic_DNA"/>
</dbReference>
<feature type="compositionally biased region" description="Basic residues" evidence="5">
    <location>
        <begin position="317"/>
        <end position="336"/>
    </location>
</feature>
<reference evidence="7" key="1">
    <citation type="journal article" date="2022" name="IScience">
        <title>Evolution of zygomycete secretomes and the origins of terrestrial fungal ecologies.</title>
        <authorList>
            <person name="Chang Y."/>
            <person name="Wang Y."/>
            <person name="Mondo S."/>
            <person name="Ahrendt S."/>
            <person name="Andreopoulos W."/>
            <person name="Barry K."/>
            <person name="Beard J."/>
            <person name="Benny G.L."/>
            <person name="Blankenship S."/>
            <person name="Bonito G."/>
            <person name="Cuomo C."/>
            <person name="Desiro A."/>
            <person name="Gervers K.A."/>
            <person name="Hundley H."/>
            <person name="Kuo A."/>
            <person name="LaButti K."/>
            <person name="Lang B.F."/>
            <person name="Lipzen A."/>
            <person name="O'Donnell K."/>
            <person name="Pangilinan J."/>
            <person name="Reynolds N."/>
            <person name="Sandor L."/>
            <person name="Smith M.E."/>
            <person name="Tsang A."/>
            <person name="Grigoriev I.V."/>
            <person name="Stajich J.E."/>
            <person name="Spatafora J.W."/>
        </authorList>
    </citation>
    <scope>NUCLEOTIDE SEQUENCE</scope>
    <source>
        <strain evidence="7">RSA 2281</strain>
    </source>
</reference>
<dbReference type="SUPFAM" id="SSF56112">
    <property type="entry name" value="Protein kinase-like (PK-like)"/>
    <property type="match status" value="1"/>
</dbReference>